<sequence>MKIYIKGLNRLLSISLMLKSFMPNFRKVQPILCVHPRCSLQKSAHKQIPARCTFS</sequence>
<protein>
    <submittedName>
        <fullName evidence="1">Uncharacterized protein</fullName>
    </submittedName>
</protein>
<name>A0A2P2IQN1_RHIMU</name>
<dbReference type="AlphaFoldDB" id="A0A2P2IQN1"/>
<dbReference type="EMBL" id="GGEC01003058">
    <property type="protein sequence ID" value="MBW83541.1"/>
    <property type="molecule type" value="Transcribed_RNA"/>
</dbReference>
<proteinExistence type="predicted"/>
<organism evidence="1">
    <name type="scientific">Rhizophora mucronata</name>
    <name type="common">Asiatic mangrove</name>
    <dbReference type="NCBI Taxonomy" id="61149"/>
    <lineage>
        <taxon>Eukaryota</taxon>
        <taxon>Viridiplantae</taxon>
        <taxon>Streptophyta</taxon>
        <taxon>Embryophyta</taxon>
        <taxon>Tracheophyta</taxon>
        <taxon>Spermatophyta</taxon>
        <taxon>Magnoliopsida</taxon>
        <taxon>eudicotyledons</taxon>
        <taxon>Gunneridae</taxon>
        <taxon>Pentapetalae</taxon>
        <taxon>rosids</taxon>
        <taxon>fabids</taxon>
        <taxon>Malpighiales</taxon>
        <taxon>Rhizophoraceae</taxon>
        <taxon>Rhizophora</taxon>
    </lineage>
</organism>
<evidence type="ECO:0000313" key="1">
    <source>
        <dbReference type="EMBL" id="MBW83541.1"/>
    </source>
</evidence>
<reference evidence="1" key="1">
    <citation type="submission" date="2018-02" db="EMBL/GenBank/DDBJ databases">
        <title>Rhizophora mucronata_Transcriptome.</title>
        <authorList>
            <person name="Meera S.P."/>
            <person name="Sreeshan A."/>
            <person name="Augustine A."/>
        </authorList>
    </citation>
    <scope>NUCLEOTIDE SEQUENCE</scope>
    <source>
        <tissue evidence="1">Leaf</tissue>
    </source>
</reference>
<accession>A0A2P2IQN1</accession>